<sequence length="146" mass="16268">MDHAVPNSKRVAHALARLKTTQRQCLPYYHRSSGRALFMSPLVYLALHLIWPPLSFPFTMYTPALAVFLTMLSTDGYGSCVIPKGTLTGVHFVQMSDFVQVTDKGDLTKPSPLAIEEESSILIMPMGMTTLLVSWYSLPRFGQVFA</sequence>
<evidence type="ECO:0000313" key="1">
    <source>
        <dbReference type="EMBL" id="PBK60549.1"/>
    </source>
</evidence>
<organism evidence="1 2">
    <name type="scientific">Armillaria solidipes</name>
    <dbReference type="NCBI Taxonomy" id="1076256"/>
    <lineage>
        <taxon>Eukaryota</taxon>
        <taxon>Fungi</taxon>
        <taxon>Dikarya</taxon>
        <taxon>Basidiomycota</taxon>
        <taxon>Agaricomycotina</taxon>
        <taxon>Agaricomycetes</taxon>
        <taxon>Agaricomycetidae</taxon>
        <taxon>Agaricales</taxon>
        <taxon>Marasmiineae</taxon>
        <taxon>Physalacriaceae</taxon>
        <taxon>Armillaria</taxon>
    </lineage>
</organism>
<protein>
    <submittedName>
        <fullName evidence="1">Uncharacterized protein</fullName>
    </submittedName>
</protein>
<proteinExistence type="predicted"/>
<reference evidence="2" key="1">
    <citation type="journal article" date="2017" name="Nat. Ecol. Evol.">
        <title>Genome expansion and lineage-specific genetic innovations in the forest pathogenic fungi Armillaria.</title>
        <authorList>
            <person name="Sipos G."/>
            <person name="Prasanna A.N."/>
            <person name="Walter M.C."/>
            <person name="O'Connor E."/>
            <person name="Balint B."/>
            <person name="Krizsan K."/>
            <person name="Kiss B."/>
            <person name="Hess J."/>
            <person name="Varga T."/>
            <person name="Slot J."/>
            <person name="Riley R."/>
            <person name="Boka B."/>
            <person name="Rigling D."/>
            <person name="Barry K."/>
            <person name="Lee J."/>
            <person name="Mihaltcheva S."/>
            <person name="LaButti K."/>
            <person name="Lipzen A."/>
            <person name="Waldron R."/>
            <person name="Moloney N.M."/>
            <person name="Sperisen C."/>
            <person name="Kredics L."/>
            <person name="Vagvoelgyi C."/>
            <person name="Patrignani A."/>
            <person name="Fitzpatrick D."/>
            <person name="Nagy I."/>
            <person name="Doyle S."/>
            <person name="Anderson J.B."/>
            <person name="Grigoriev I.V."/>
            <person name="Gueldener U."/>
            <person name="Muensterkoetter M."/>
            <person name="Nagy L.G."/>
        </authorList>
    </citation>
    <scope>NUCLEOTIDE SEQUENCE [LARGE SCALE GENOMIC DNA]</scope>
    <source>
        <strain evidence="2">28-4</strain>
    </source>
</reference>
<gene>
    <name evidence="1" type="ORF">ARMSODRAFT_1026437</name>
</gene>
<keyword evidence="2" id="KW-1185">Reference proteome</keyword>
<evidence type="ECO:0000313" key="2">
    <source>
        <dbReference type="Proteomes" id="UP000218334"/>
    </source>
</evidence>
<name>A0A2H3ANZ3_9AGAR</name>
<dbReference type="AlphaFoldDB" id="A0A2H3ANZ3"/>
<accession>A0A2H3ANZ3</accession>
<dbReference type="Proteomes" id="UP000218334">
    <property type="component" value="Unassembled WGS sequence"/>
</dbReference>
<dbReference type="EMBL" id="KZ293485">
    <property type="protein sequence ID" value="PBK60549.1"/>
    <property type="molecule type" value="Genomic_DNA"/>
</dbReference>